<gene>
    <name evidence="2" type="ORF">SAMN03080598_03232</name>
</gene>
<reference evidence="3" key="1">
    <citation type="submission" date="2016-10" db="EMBL/GenBank/DDBJ databases">
        <authorList>
            <person name="Varghese N."/>
            <person name="Submissions S."/>
        </authorList>
    </citation>
    <scope>NUCLEOTIDE SEQUENCE [LARGE SCALE GENOMIC DNA]</scope>
    <source>
        <strain evidence="3">DSM 17298</strain>
    </source>
</reference>
<dbReference type="RefSeq" id="WP_103925851.1">
    <property type="nucleotide sequence ID" value="NZ_FNVR01000022.1"/>
</dbReference>
<evidence type="ECO:0000313" key="2">
    <source>
        <dbReference type="EMBL" id="SEG28771.1"/>
    </source>
</evidence>
<keyword evidence="3" id="KW-1185">Reference proteome</keyword>
<protein>
    <submittedName>
        <fullName evidence="2">Uncharacterized protein</fullName>
    </submittedName>
</protein>
<evidence type="ECO:0000313" key="3">
    <source>
        <dbReference type="Proteomes" id="UP000236736"/>
    </source>
</evidence>
<dbReference type="OrthoDB" id="839483at2"/>
<evidence type="ECO:0000256" key="1">
    <source>
        <dbReference type="SAM" id="MobiDB-lite"/>
    </source>
</evidence>
<feature type="region of interest" description="Disordered" evidence="1">
    <location>
        <begin position="83"/>
        <end position="104"/>
    </location>
</feature>
<dbReference type="EMBL" id="FNVR01000022">
    <property type="protein sequence ID" value="SEG28771.1"/>
    <property type="molecule type" value="Genomic_DNA"/>
</dbReference>
<sequence length="121" mass="13631">MLKFSGFHLRKPIILSIGVLGLMFIGMDASAQSENEKVEEIYPKGNDRVILEDHTLIQDNSSLRLTPAKPNVIQKPVTTVIKRDQNSGENLSDRDLKKNESPPSTLSFNLFLYIVDKFKAD</sequence>
<name>A0A1H5YXK7_9BACT</name>
<accession>A0A1H5YXK7</accession>
<feature type="compositionally biased region" description="Basic and acidic residues" evidence="1">
    <location>
        <begin position="83"/>
        <end position="100"/>
    </location>
</feature>
<organism evidence="2 3">
    <name type="scientific">Algoriphagus boritolerans DSM 17298 = JCM 18970</name>
    <dbReference type="NCBI Taxonomy" id="1120964"/>
    <lineage>
        <taxon>Bacteria</taxon>
        <taxon>Pseudomonadati</taxon>
        <taxon>Bacteroidota</taxon>
        <taxon>Cytophagia</taxon>
        <taxon>Cytophagales</taxon>
        <taxon>Cyclobacteriaceae</taxon>
        <taxon>Algoriphagus</taxon>
    </lineage>
</organism>
<dbReference type="Proteomes" id="UP000236736">
    <property type="component" value="Unassembled WGS sequence"/>
</dbReference>
<dbReference type="AlphaFoldDB" id="A0A1H5YXK7"/>
<proteinExistence type="predicted"/>